<evidence type="ECO:0000313" key="2">
    <source>
        <dbReference type="EMBL" id="KAA6416285.1"/>
    </source>
</evidence>
<evidence type="ECO:0000313" key="3">
    <source>
        <dbReference type="Proteomes" id="UP000324767"/>
    </source>
</evidence>
<evidence type="ECO:0000256" key="1">
    <source>
        <dbReference type="SAM" id="MobiDB-lite"/>
    </source>
</evidence>
<dbReference type="EMBL" id="VXIT01000001">
    <property type="protein sequence ID" value="KAA6416285.1"/>
    <property type="molecule type" value="Genomic_DNA"/>
</dbReference>
<sequence length="127" mass="13590">MMVLVSSPTVPISYVTRRDLFSLVELFEIRKEYANLPRAPAVFSTATDDLTCNPRSPTLKATAGHAELRGVRAWSVFRGVKGTNGQSCSQLFPNSHSAGDGLSFAGLGPPNNVQGTVAQPDFLHGES</sequence>
<dbReference type="AlphaFoldDB" id="A0A5M8Q501"/>
<feature type="region of interest" description="Disordered" evidence="1">
    <location>
        <begin position="103"/>
        <end position="127"/>
    </location>
</feature>
<name>A0A5M8Q501_9LECA</name>
<proteinExistence type="predicted"/>
<reference evidence="2 3" key="1">
    <citation type="submission" date="2019-09" db="EMBL/GenBank/DDBJ databases">
        <title>The hologenome of the rock-dwelling lichen Lasallia pustulata.</title>
        <authorList>
            <person name="Greshake Tzovaras B."/>
            <person name="Segers F."/>
            <person name="Bicker A."/>
            <person name="Dal Grande F."/>
            <person name="Otte J."/>
            <person name="Hankeln T."/>
            <person name="Schmitt I."/>
            <person name="Ebersberger I."/>
        </authorList>
    </citation>
    <scope>NUCLEOTIDE SEQUENCE [LARGE SCALE GENOMIC DNA]</scope>
    <source>
        <strain evidence="2">A1-1</strain>
    </source>
</reference>
<comment type="caution">
    <text evidence="2">The sequence shown here is derived from an EMBL/GenBank/DDBJ whole genome shotgun (WGS) entry which is preliminary data.</text>
</comment>
<dbReference type="Proteomes" id="UP000324767">
    <property type="component" value="Unassembled WGS sequence"/>
</dbReference>
<gene>
    <name evidence="2" type="ORF">FRX48_01005</name>
</gene>
<protein>
    <submittedName>
        <fullName evidence="2">Uncharacterized protein</fullName>
    </submittedName>
</protein>
<organism evidence="2 3">
    <name type="scientific">Lasallia pustulata</name>
    <dbReference type="NCBI Taxonomy" id="136370"/>
    <lineage>
        <taxon>Eukaryota</taxon>
        <taxon>Fungi</taxon>
        <taxon>Dikarya</taxon>
        <taxon>Ascomycota</taxon>
        <taxon>Pezizomycotina</taxon>
        <taxon>Lecanoromycetes</taxon>
        <taxon>OSLEUM clade</taxon>
        <taxon>Umbilicariomycetidae</taxon>
        <taxon>Umbilicariales</taxon>
        <taxon>Umbilicariaceae</taxon>
        <taxon>Lasallia</taxon>
    </lineage>
</organism>
<accession>A0A5M8Q501</accession>